<dbReference type="Proteomes" id="UP000215002">
    <property type="component" value="Chromosome"/>
</dbReference>
<dbReference type="RefSeq" id="WP_094570769.1">
    <property type="nucleotide sequence ID" value="NZ_CP022743.1"/>
</dbReference>
<protein>
    <recommendedName>
        <fullName evidence="3">Phage gp6-like head-tail connector protein</fullName>
    </recommendedName>
</protein>
<keyword evidence="2" id="KW-1185">Reference proteome</keyword>
<accession>A0A223NX01</accession>
<dbReference type="OrthoDB" id="8452228at2"/>
<gene>
    <name evidence="1" type="ORF">MuYL_2522</name>
</gene>
<dbReference type="CDD" id="cd08054">
    <property type="entry name" value="gp6"/>
    <property type="match status" value="1"/>
</dbReference>
<reference evidence="1 2" key="1">
    <citation type="submission" date="2017-08" db="EMBL/GenBank/DDBJ databases">
        <title>Complete genome sequence of Mucilaginibacter sp. strain BJC16-A31.</title>
        <authorList>
            <consortium name="Henan University of Science and Technology"/>
            <person name="You X."/>
        </authorList>
    </citation>
    <scope>NUCLEOTIDE SEQUENCE [LARGE SCALE GENOMIC DNA]</scope>
    <source>
        <strain evidence="1 2">BJC16-A31</strain>
    </source>
</reference>
<evidence type="ECO:0000313" key="2">
    <source>
        <dbReference type="Proteomes" id="UP000215002"/>
    </source>
</evidence>
<sequence length="158" mass="17835">MDELSVISLEQAKNHLVVLNDTFYDAQITGIIKTAVGMVEQYTDYRLYKRDVVIPMVSCKQEIALFPISITGVLNNSIAQIYTTCQRTLSVIVECSTWRNSVINATVGYDDVTKIPHPLIGACYKIITYLFENKDAYDATIPYDVQVMINQLRRSASI</sequence>
<dbReference type="EMBL" id="CP022743">
    <property type="protein sequence ID" value="ASU34409.1"/>
    <property type="molecule type" value="Genomic_DNA"/>
</dbReference>
<dbReference type="Gene3D" id="1.10.3230.30">
    <property type="entry name" value="Phage gp6-like head-tail connector protein"/>
    <property type="match status" value="1"/>
</dbReference>
<name>A0A223NX01_9SPHI</name>
<proteinExistence type="predicted"/>
<evidence type="ECO:0008006" key="3">
    <source>
        <dbReference type="Google" id="ProtNLM"/>
    </source>
</evidence>
<organism evidence="1 2">
    <name type="scientific">Mucilaginibacter xinganensis</name>
    <dbReference type="NCBI Taxonomy" id="1234841"/>
    <lineage>
        <taxon>Bacteria</taxon>
        <taxon>Pseudomonadati</taxon>
        <taxon>Bacteroidota</taxon>
        <taxon>Sphingobacteriia</taxon>
        <taxon>Sphingobacteriales</taxon>
        <taxon>Sphingobacteriaceae</taxon>
        <taxon>Mucilaginibacter</taxon>
    </lineage>
</organism>
<dbReference type="KEGG" id="muc:MuYL_2522"/>
<evidence type="ECO:0000313" key="1">
    <source>
        <dbReference type="EMBL" id="ASU34409.1"/>
    </source>
</evidence>
<dbReference type="AlphaFoldDB" id="A0A223NX01"/>